<evidence type="ECO:0000313" key="7">
    <source>
        <dbReference type="EMBL" id="CEJ08398.1"/>
    </source>
</evidence>
<reference evidence="6" key="2">
    <citation type="submission" date="2020-01" db="EMBL/GenBank/DDBJ databases">
        <authorList>
            <person name="Hornung B."/>
        </authorList>
    </citation>
    <scope>NUCLEOTIDE SEQUENCE</scope>
    <source>
        <strain evidence="6">PacBioINE</strain>
    </source>
</reference>
<dbReference type="Gene3D" id="1.20.1740.10">
    <property type="entry name" value="Amino acid/polyamine transporter I"/>
    <property type="match status" value="1"/>
</dbReference>
<feature type="transmembrane region" description="Helical" evidence="5">
    <location>
        <begin position="108"/>
        <end position="134"/>
    </location>
</feature>
<proteinExistence type="predicted"/>
<evidence type="ECO:0000313" key="8">
    <source>
        <dbReference type="Proteomes" id="UP001071230"/>
    </source>
</evidence>
<feature type="transmembrane region" description="Helical" evidence="5">
    <location>
        <begin position="376"/>
        <end position="398"/>
    </location>
</feature>
<feature type="transmembrane region" description="Helical" evidence="5">
    <location>
        <begin position="252"/>
        <end position="274"/>
    </location>
</feature>
<feature type="transmembrane region" description="Helical" evidence="5">
    <location>
        <begin position="140"/>
        <end position="160"/>
    </location>
</feature>
<protein>
    <submittedName>
        <fullName evidence="7">Amino acid transporter</fullName>
    </submittedName>
    <submittedName>
        <fullName evidence="6">Amino acid/polyamine transporter I</fullName>
    </submittedName>
</protein>
<dbReference type="RefSeq" id="WP_240985745.1">
    <property type="nucleotide sequence ID" value="NZ_CDGJ01000081.1"/>
</dbReference>
<evidence type="ECO:0000256" key="1">
    <source>
        <dbReference type="ARBA" id="ARBA00004141"/>
    </source>
</evidence>
<keyword evidence="8" id="KW-1185">Reference proteome</keyword>
<feature type="transmembrane region" description="Helical" evidence="5">
    <location>
        <begin position="286"/>
        <end position="305"/>
    </location>
</feature>
<dbReference type="KEGG" id="aacx:DEACI_3041"/>
<feature type="transmembrane region" description="Helical" evidence="5">
    <location>
        <begin position="410"/>
        <end position="427"/>
    </location>
</feature>
<keyword evidence="2 5" id="KW-0812">Transmembrane</keyword>
<gene>
    <name evidence="7" type="ORF">DEACI_2874</name>
    <name evidence="6" type="ORF">DEACI_3041</name>
</gene>
<evidence type="ECO:0000313" key="6">
    <source>
        <dbReference type="EMBL" id="CAA7602367.1"/>
    </source>
</evidence>
<dbReference type="EMBL" id="CDGJ01000081">
    <property type="protein sequence ID" value="CEJ08398.1"/>
    <property type="molecule type" value="Genomic_DNA"/>
</dbReference>
<name>A0A8S0XZ45_9FIRM</name>
<dbReference type="EMBL" id="LR746496">
    <property type="protein sequence ID" value="CAA7602367.1"/>
    <property type="molecule type" value="Genomic_DNA"/>
</dbReference>
<dbReference type="InterPro" id="IPR053153">
    <property type="entry name" value="APC_K+_Transporter"/>
</dbReference>
<dbReference type="Proteomes" id="UP000836597">
    <property type="component" value="Chromosome"/>
</dbReference>
<evidence type="ECO:0000256" key="4">
    <source>
        <dbReference type="ARBA" id="ARBA00023136"/>
    </source>
</evidence>
<feature type="transmembrane region" description="Helical" evidence="5">
    <location>
        <begin position="433"/>
        <end position="450"/>
    </location>
</feature>
<dbReference type="Proteomes" id="UP001071230">
    <property type="component" value="Unassembled WGS sequence"/>
</dbReference>
<dbReference type="InterPro" id="IPR002293">
    <property type="entry name" value="AA/rel_permease1"/>
</dbReference>
<dbReference type="GO" id="GO:0016020">
    <property type="term" value="C:membrane"/>
    <property type="evidence" value="ECO:0007669"/>
    <property type="project" value="UniProtKB-SubCell"/>
</dbReference>
<evidence type="ECO:0000256" key="2">
    <source>
        <dbReference type="ARBA" id="ARBA00022692"/>
    </source>
</evidence>
<feature type="transmembrane region" description="Helical" evidence="5">
    <location>
        <begin position="348"/>
        <end position="370"/>
    </location>
</feature>
<dbReference type="PANTHER" id="PTHR47704:SF1">
    <property type="entry name" value="POTASSIUM TRANSPORTER KIMA"/>
    <property type="match status" value="1"/>
</dbReference>
<dbReference type="Pfam" id="PF13520">
    <property type="entry name" value="AA_permease_2"/>
    <property type="match status" value="1"/>
</dbReference>
<keyword evidence="3 5" id="KW-1133">Transmembrane helix</keyword>
<keyword evidence="4 5" id="KW-0472">Membrane</keyword>
<accession>A0A8S0XZ45</accession>
<dbReference type="GO" id="GO:0022857">
    <property type="term" value="F:transmembrane transporter activity"/>
    <property type="evidence" value="ECO:0007669"/>
    <property type="project" value="InterPro"/>
</dbReference>
<comment type="subcellular location">
    <subcellularLocation>
        <location evidence="1">Membrane</location>
        <topology evidence="1">Multi-pass membrane protein</topology>
    </subcellularLocation>
</comment>
<sequence length="630" mass="68652">MVRLLKRFLIGPPLENKVLVHQRLTKFKALAVYSSDALSSVAYAAEEILWVTAPLGAFALSYSLPITGAILLLLLTLTVSYRQTIFAYPNGGGSYIVAKDNLGQIPGLVAGTALVIDYILTVSVSIASGVAAITSAFPVLLPYPVELCLFFLLILTIGNLRGLKESAAVFALPTYVFIVSLLTLIGVGIYKHALGLPIPPAPVNPILGSTPATAITLWVLMRAFSSGCSALTGVEAISNGVPNFKEPRSRNAAITLTIMSLIIVFQFGGVTYLAQILRVTPSSDQTVISQIATLLVGRGWFYYLVQGSTALILVMAANTSFSDFPMVASLLARDGYLPRSFGLRGDKLVFSNGIITLSALSALLLIVFHGDTHNLIPLYAVGVFLAFTLSQTGMVKHWWVKKDAHWRKQAAINGLGALFSGTALIVISVTKFIYGAWLVIVVIPLIVWMLSKIHMHYVDIARQLRVSDPITCVHPEHIKIIVPVAGFTKVVVNTIEYAKSLSKDIRAVHVAINEEKVGKIKGQWEHYYPDIPMEVIPSPYRSLMVPLRGYFDEIEKSAAPKELIMVLIPEFFTATWWQYLLHNQSGLLLKSYLTLSKNMVVASVPYHLSHGAGRNGVVEQPGQACEHTGR</sequence>
<evidence type="ECO:0000256" key="5">
    <source>
        <dbReference type="SAM" id="Phobius"/>
    </source>
</evidence>
<organism evidence="6">
    <name type="scientific">Acididesulfobacillus acetoxydans</name>
    <dbReference type="NCBI Taxonomy" id="1561005"/>
    <lineage>
        <taxon>Bacteria</taxon>
        <taxon>Bacillati</taxon>
        <taxon>Bacillota</taxon>
        <taxon>Clostridia</taxon>
        <taxon>Eubacteriales</taxon>
        <taxon>Peptococcaceae</taxon>
        <taxon>Acididesulfobacillus</taxon>
    </lineage>
</organism>
<evidence type="ECO:0000256" key="3">
    <source>
        <dbReference type="ARBA" id="ARBA00022989"/>
    </source>
</evidence>
<feature type="transmembrane region" description="Helical" evidence="5">
    <location>
        <begin position="48"/>
        <end position="75"/>
    </location>
</feature>
<dbReference type="AlphaFoldDB" id="A0A8S0XZ45"/>
<dbReference type="PANTHER" id="PTHR47704">
    <property type="entry name" value="POTASSIUM TRANSPORTER KIMA"/>
    <property type="match status" value="1"/>
</dbReference>
<reference evidence="7" key="1">
    <citation type="submission" date="2014-11" db="EMBL/GenBank/DDBJ databases">
        <authorList>
            <person name="Hornung B.V."/>
        </authorList>
    </citation>
    <scope>NUCLEOTIDE SEQUENCE</scope>
    <source>
        <strain evidence="7">INE</strain>
    </source>
</reference>
<feature type="transmembrane region" description="Helical" evidence="5">
    <location>
        <begin position="167"/>
        <end position="190"/>
    </location>
</feature>